<evidence type="ECO:0000313" key="2">
    <source>
        <dbReference type="EMBL" id="OAY30264.1"/>
    </source>
</evidence>
<evidence type="ECO:0000256" key="1">
    <source>
        <dbReference type="SAM" id="Phobius"/>
    </source>
</evidence>
<keyword evidence="1" id="KW-0812">Transmembrane</keyword>
<reference evidence="2" key="1">
    <citation type="submission" date="2016-02" db="EMBL/GenBank/DDBJ databases">
        <title>WGS assembly of Manihot esculenta.</title>
        <authorList>
            <person name="Bredeson J.V."/>
            <person name="Prochnik S.E."/>
            <person name="Lyons J.B."/>
            <person name="Schmutz J."/>
            <person name="Grimwood J."/>
            <person name="Vrebalov J."/>
            <person name="Bart R.S."/>
            <person name="Amuge T."/>
            <person name="Ferguson M.E."/>
            <person name="Green R."/>
            <person name="Putnam N."/>
            <person name="Stites J."/>
            <person name="Rounsley S."/>
            <person name="Rokhsar D.S."/>
        </authorList>
    </citation>
    <scope>NUCLEOTIDE SEQUENCE [LARGE SCALE GENOMIC DNA]</scope>
    <source>
        <tissue evidence="2">Leaf</tissue>
    </source>
</reference>
<feature type="transmembrane region" description="Helical" evidence="1">
    <location>
        <begin position="34"/>
        <end position="51"/>
    </location>
</feature>
<keyword evidence="1" id="KW-1133">Transmembrane helix</keyword>
<protein>
    <submittedName>
        <fullName evidence="2">Uncharacterized protein</fullName>
    </submittedName>
</protein>
<name>A0A2C9UHW0_MANES</name>
<dbReference type="EMBL" id="CM004400">
    <property type="protein sequence ID" value="OAY30264.1"/>
    <property type="molecule type" value="Genomic_DNA"/>
</dbReference>
<keyword evidence="1" id="KW-0472">Membrane</keyword>
<accession>A0A2C9UHW0</accession>
<sequence>MRREGQLPLEGLFIQRTVERNACSICLKTFVENSAIVLGWLFQIFFVFIVIRKN</sequence>
<gene>
    <name evidence="2" type="ORF">MANES_14G017200</name>
</gene>
<dbReference type="AlphaFoldDB" id="A0A2C9UHW0"/>
<proteinExistence type="predicted"/>
<organism evidence="2">
    <name type="scientific">Manihot esculenta</name>
    <name type="common">Cassava</name>
    <name type="synonym">Jatropha manihot</name>
    <dbReference type="NCBI Taxonomy" id="3983"/>
    <lineage>
        <taxon>Eukaryota</taxon>
        <taxon>Viridiplantae</taxon>
        <taxon>Streptophyta</taxon>
        <taxon>Embryophyta</taxon>
        <taxon>Tracheophyta</taxon>
        <taxon>Spermatophyta</taxon>
        <taxon>Magnoliopsida</taxon>
        <taxon>eudicotyledons</taxon>
        <taxon>Gunneridae</taxon>
        <taxon>Pentapetalae</taxon>
        <taxon>rosids</taxon>
        <taxon>fabids</taxon>
        <taxon>Malpighiales</taxon>
        <taxon>Euphorbiaceae</taxon>
        <taxon>Crotonoideae</taxon>
        <taxon>Manihoteae</taxon>
        <taxon>Manihot</taxon>
    </lineage>
</organism>